<dbReference type="SUPFAM" id="SSF54556">
    <property type="entry name" value="Chitinase insertion domain"/>
    <property type="match status" value="1"/>
</dbReference>
<dbReference type="InterPro" id="IPR029070">
    <property type="entry name" value="Chitinase_insertion_sf"/>
</dbReference>
<evidence type="ECO:0000256" key="3">
    <source>
        <dbReference type="RuleBase" id="RU000489"/>
    </source>
</evidence>
<dbReference type="FunFam" id="3.10.50.10:FF:000020">
    <property type="entry name" value="Uncharacterized protein"/>
    <property type="match status" value="1"/>
</dbReference>
<evidence type="ECO:0000259" key="5">
    <source>
        <dbReference type="PROSITE" id="PS51910"/>
    </source>
</evidence>
<dbReference type="HOGENOM" id="CLU_653162_0_0_1"/>
<dbReference type="InterPro" id="IPR017853">
    <property type="entry name" value="GH"/>
</dbReference>
<dbReference type="InterPro" id="IPR011583">
    <property type="entry name" value="Chitinase_II/V-like_cat"/>
</dbReference>
<dbReference type="Pfam" id="PF00704">
    <property type="entry name" value="Glyco_hydro_18"/>
    <property type="match status" value="1"/>
</dbReference>
<feature type="domain" description="GH18" evidence="5">
    <location>
        <begin position="1"/>
        <end position="311"/>
    </location>
</feature>
<reference evidence="6 7" key="2">
    <citation type="journal article" date="2008" name="Nature">
        <title>The Phaeodactylum genome reveals the evolutionary history of diatom genomes.</title>
        <authorList>
            <person name="Bowler C."/>
            <person name="Allen A.E."/>
            <person name="Badger J.H."/>
            <person name="Grimwood J."/>
            <person name="Jabbari K."/>
            <person name="Kuo A."/>
            <person name="Maheswari U."/>
            <person name="Martens C."/>
            <person name="Maumus F."/>
            <person name="Otillar R.P."/>
            <person name="Rayko E."/>
            <person name="Salamov A."/>
            <person name="Vandepoele K."/>
            <person name="Beszteri B."/>
            <person name="Gruber A."/>
            <person name="Heijde M."/>
            <person name="Katinka M."/>
            <person name="Mock T."/>
            <person name="Valentin K."/>
            <person name="Verret F."/>
            <person name="Berges J.A."/>
            <person name="Brownlee C."/>
            <person name="Cadoret J.P."/>
            <person name="Chiovitti A."/>
            <person name="Choi C.J."/>
            <person name="Coesel S."/>
            <person name="De Martino A."/>
            <person name="Detter J.C."/>
            <person name="Durkin C."/>
            <person name="Falciatore A."/>
            <person name="Fournet J."/>
            <person name="Haruta M."/>
            <person name="Huysman M.J."/>
            <person name="Jenkins B.D."/>
            <person name="Jiroutova K."/>
            <person name="Jorgensen R.E."/>
            <person name="Joubert Y."/>
            <person name="Kaplan A."/>
            <person name="Kroger N."/>
            <person name="Kroth P.G."/>
            <person name="La Roche J."/>
            <person name="Lindquist E."/>
            <person name="Lommer M."/>
            <person name="Martin-Jezequel V."/>
            <person name="Lopez P.J."/>
            <person name="Lucas S."/>
            <person name="Mangogna M."/>
            <person name="McGinnis K."/>
            <person name="Medlin L.K."/>
            <person name="Montsant A."/>
            <person name="Oudot-Le Secq M.P."/>
            <person name="Napoli C."/>
            <person name="Obornik M."/>
            <person name="Parker M.S."/>
            <person name="Petit J.L."/>
            <person name="Porcel B.M."/>
            <person name="Poulsen N."/>
            <person name="Robison M."/>
            <person name="Rychlewski L."/>
            <person name="Rynearson T.A."/>
            <person name="Schmutz J."/>
            <person name="Shapiro H."/>
            <person name="Siaut M."/>
            <person name="Stanley M."/>
            <person name="Sussman M.R."/>
            <person name="Taylor A.R."/>
            <person name="Vardi A."/>
            <person name="von Dassow P."/>
            <person name="Vyverman W."/>
            <person name="Willis A."/>
            <person name="Wyrwicz L.S."/>
            <person name="Rokhsar D.S."/>
            <person name="Weissenbach J."/>
            <person name="Armbrust E.V."/>
            <person name="Green B.R."/>
            <person name="Van de Peer Y."/>
            <person name="Grigoriev I.V."/>
        </authorList>
    </citation>
    <scope>NUCLEOTIDE SEQUENCE [LARGE SCALE GENOMIC DNA]</scope>
    <source>
        <strain evidence="6 7">CCMP1335</strain>
    </source>
</reference>
<sequence length="374" mass="40570">HFEQGLIYMVHAAGAEIYPSIGGWSLSDAFVAMAASPAGRQNFANNCVDLIEEYEFDGIDIDWEYPGKKLVVVVLVRFAGHSGTPNDKVNFSLLLDEVRSALDVLGADTGRHFGLTAALPCGPSHISNIDIPYINSVLDELHLMTYDFHGSWSTVTGAATPMVYQGWGPIDFSVHDCVRNWMEGGGTSYKINLGLSFYGRSFAGATGLQQPFSGADTAKWSVDEGTPQYYNILQRLPEMISVRDEHTQTQYAYFPSGGMVTYDDERSICDKTAYAIDNKLNGFLIWEISGDLLDDFSTPLLDSINAKLNDPGLACSDDPPSSSTTTTLATAVTGATVTTTSNSCSRPSWCSTQTNTCGPNKPCPNPKHCCSDWG</sequence>
<dbReference type="GO" id="GO:0005576">
    <property type="term" value="C:extracellular region"/>
    <property type="evidence" value="ECO:0000318"/>
    <property type="project" value="GO_Central"/>
</dbReference>
<dbReference type="Gene3D" id="3.20.20.80">
    <property type="entry name" value="Glycosidases"/>
    <property type="match status" value="1"/>
</dbReference>
<name>B8C2U3_THAPS</name>
<dbReference type="EMBL" id="CM000642">
    <property type="protein sequence ID" value="EED92008.1"/>
    <property type="molecule type" value="Genomic_DNA"/>
</dbReference>
<keyword evidence="2 3" id="KW-0326">Glycosidase</keyword>
<keyword evidence="7" id="KW-1185">Reference proteome</keyword>
<dbReference type="eggNOG" id="KOG2806">
    <property type="taxonomic scope" value="Eukaryota"/>
</dbReference>
<dbReference type="InterPro" id="IPR001579">
    <property type="entry name" value="Glyco_hydro_18_chit_AS"/>
</dbReference>
<evidence type="ECO:0000256" key="2">
    <source>
        <dbReference type="ARBA" id="ARBA00023295"/>
    </source>
</evidence>
<reference evidence="6 7" key="1">
    <citation type="journal article" date="2004" name="Science">
        <title>The genome of the diatom Thalassiosira pseudonana: ecology, evolution, and metabolism.</title>
        <authorList>
            <person name="Armbrust E.V."/>
            <person name="Berges J.A."/>
            <person name="Bowler C."/>
            <person name="Green B.R."/>
            <person name="Martinez D."/>
            <person name="Putnam N.H."/>
            <person name="Zhou S."/>
            <person name="Allen A.E."/>
            <person name="Apt K.E."/>
            <person name="Bechner M."/>
            <person name="Brzezinski M.A."/>
            <person name="Chaal B.K."/>
            <person name="Chiovitti A."/>
            <person name="Davis A.K."/>
            <person name="Demarest M.S."/>
            <person name="Detter J.C."/>
            <person name="Glavina T."/>
            <person name="Goodstein D."/>
            <person name="Hadi M.Z."/>
            <person name="Hellsten U."/>
            <person name="Hildebrand M."/>
            <person name="Jenkins B.D."/>
            <person name="Jurka J."/>
            <person name="Kapitonov V.V."/>
            <person name="Kroger N."/>
            <person name="Lau W.W."/>
            <person name="Lane T.W."/>
            <person name="Larimer F.W."/>
            <person name="Lippmeier J.C."/>
            <person name="Lucas S."/>
            <person name="Medina M."/>
            <person name="Montsant A."/>
            <person name="Obornik M."/>
            <person name="Parker M.S."/>
            <person name="Palenik B."/>
            <person name="Pazour G.J."/>
            <person name="Richardson P.M."/>
            <person name="Rynearson T.A."/>
            <person name="Saito M.A."/>
            <person name="Schwartz D.C."/>
            <person name="Thamatrakoln K."/>
            <person name="Valentin K."/>
            <person name="Vardi A."/>
            <person name="Wilkerson F.P."/>
            <person name="Rokhsar D.S."/>
        </authorList>
    </citation>
    <scope>NUCLEOTIDE SEQUENCE [LARGE SCALE GENOMIC DNA]</scope>
    <source>
        <strain evidence="6 7">CCMP1335</strain>
    </source>
</reference>
<dbReference type="InParanoid" id="B8C2U3"/>
<dbReference type="Gene3D" id="3.10.50.10">
    <property type="match status" value="1"/>
</dbReference>
<dbReference type="KEGG" id="tps:THAPSDRAFT_262517"/>
<evidence type="ECO:0000313" key="7">
    <source>
        <dbReference type="Proteomes" id="UP000001449"/>
    </source>
</evidence>
<protein>
    <recommendedName>
        <fullName evidence="5">GH18 domain-containing protein</fullName>
    </recommendedName>
</protein>
<dbReference type="GO" id="GO:0008061">
    <property type="term" value="F:chitin binding"/>
    <property type="evidence" value="ECO:0007669"/>
    <property type="project" value="InterPro"/>
</dbReference>
<dbReference type="PROSITE" id="PS01095">
    <property type="entry name" value="GH18_1"/>
    <property type="match status" value="1"/>
</dbReference>
<dbReference type="PROSITE" id="PS51910">
    <property type="entry name" value="GH18_2"/>
    <property type="match status" value="1"/>
</dbReference>
<accession>B8C2U3</accession>
<dbReference type="PANTHER" id="PTHR11177">
    <property type="entry name" value="CHITINASE"/>
    <property type="match status" value="1"/>
</dbReference>
<dbReference type="InterPro" id="IPR001223">
    <property type="entry name" value="Glyco_hydro18_cat"/>
</dbReference>
<proteinExistence type="inferred from homology"/>
<evidence type="ECO:0000256" key="1">
    <source>
        <dbReference type="ARBA" id="ARBA00022801"/>
    </source>
</evidence>
<gene>
    <name evidence="6" type="ORF">THAPSDRAFT_262517</name>
</gene>
<dbReference type="AlphaFoldDB" id="B8C2U3"/>
<dbReference type="SMART" id="SM00636">
    <property type="entry name" value="Glyco_18"/>
    <property type="match status" value="1"/>
</dbReference>
<evidence type="ECO:0000256" key="4">
    <source>
        <dbReference type="RuleBase" id="RU004453"/>
    </source>
</evidence>
<feature type="non-terminal residue" evidence="6">
    <location>
        <position position="1"/>
    </location>
</feature>
<dbReference type="Proteomes" id="UP000001449">
    <property type="component" value="Chromosome 5"/>
</dbReference>
<dbReference type="GO" id="GO:0004568">
    <property type="term" value="F:chitinase activity"/>
    <property type="evidence" value="ECO:0000318"/>
    <property type="project" value="GO_Central"/>
</dbReference>
<dbReference type="GO" id="GO:0006032">
    <property type="term" value="P:chitin catabolic process"/>
    <property type="evidence" value="ECO:0000318"/>
    <property type="project" value="GO_Central"/>
</dbReference>
<feature type="non-terminal residue" evidence="6">
    <location>
        <position position="374"/>
    </location>
</feature>
<dbReference type="SUPFAM" id="SSF51445">
    <property type="entry name" value="(Trans)glycosidases"/>
    <property type="match status" value="1"/>
</dbReference>
<dbReference type="GeneID" id="7450055"/>
<dbReference type="PaxDb" id="35128-Thaps262517"/>
<dbReference type="PANTHER" id="PTHR11177:SF317">
    <property type="entry name" value="CHITINASE 12-RELATED"/>
    <property type="match status" value="1"/>
</dbReference>
<keyword evidence="1 3" id="KW-0378">Hydrolase</keyword>
<dbReference type="RefSeq" id="XP_002290256.1">
    <property type="nucleotide sequence ID" value="XM_002290220.1"/>
</dbReference>
<dbReference type="GO" id="GO:0005975">
    <property type="term" value="P:carbohydrate metabolic process"/>
    <property type="evidence" value="ECO:0007669"/>
    <property type="project" value="InterPro"/>
</dbReference>
<dbReference type="InterPro" id="IPR050314">
    <property type="entry name" value="Glycosyl_Hydrlase_18"/>
</dbReference>
<evidence type="ECO:0000313" key="6">
    <source>
        <dbReference type="EMBL" id="EED92008.1"/>
    </source>
</evidence>
<comment type="similarity">
    <text evidence="4">Belongs to the glycosyl hydrolase 18 family.</text>
</comment>
<organism evidence="6 7">
    <name type="scientific">Thalassiosira pseudonana</name>
    <name type="common">Marine diatom</name>
    <name type="synonym">Cyclotella nana</name>
    <dbReference type="NCBI Taxonomy" id="35128"/>
    <lineage>
        <taxon>Eukaryota</taxon>
        <taxon>Sar</taxon>
        <taxon>Stramenopiles</taxon>
        <taxon>Ochrophyta</taxon>
        <taxon>Bacillariophyta</taxon>
        <taxon>Coscinodiscophyceae</taxon>
        <taxon>Thalassiosirophycidae</taxon>
        <taxon>Thalassiosirales</taxon>
        <taxon>Thalassiosiraceae</taxon>
        <taxon>Thalassiosira</taxon>
    </lineage>
</organism>
<dbReference type="STRING" id="35128.B8C2U3"/>